<keyword evidence="1" id="KW-0472">Membrane</keyword>
<gene>
    <name evidence="2" type="ORF">ABVV53_12350</name>
</gene>
<keyword evidence="3" id="KW-1185">Reference proteome</keyword>
<feature type="transmembrane region" description="Helical" evidence="1">
    <location>
        <begin position="45"/>
        <end position="63"/>
    </location>
</feature>
<evidence type="ECO:0000313" key="3">
    <source>
        <dbReference type="Proteomes" id="UP001548713"/>
    </source>
</evidence>
<dbReference type="EMBL" id="JBEWLY010000019">
    <property type="protein sequence ID" value="MET1756240.1"/>
    <property type="molecule type" value="Genomic_DNA"/>
</dbReference>
<keyword evidence="1" id="KW-0812">Transmembrane</keyword>
<name>A0ABV2D3F8_9SPHN</name>
<protein>
    <submittedName>
        <fullName evidence="2">Uncharacterized protein</fullName>
    </submittedName>
</protein>
<evidence type="ECO:0000256" key="1">
    <source>
        <dbReference type="SAM" id="Phobius"/>
    </source>
</evidence>
<dbReference type="RefSeq" id="WP_353984730.1">
    <property type="nucleotide sequence ID" value="NZ_JBEWLY010000019.1"/>
</dbReference>
<organism evidence="2 3">
    <name type="scientific">Novosphingobium kalidii</name>
    <dbReference type="NCBI Taxonomy" id="3230299"/>
    <lineage>
        <taxon>Bacteria</taxon>
        <taxon>Pseudomonadati</taxon>
        <taxon>Pseudomonadota</taxon>
        <taxon>Alphaproteobacteria</taxon>
        <taxon>Sphingomonadales</taxon>
        <taxon>Sphingomonadaceae</taxon>
        <taxon>Novosphingobium</taxon>
    </lineage>
</organism>
<dbReference type="Proteomes" id="UP001548713">
    <property type="component" value="Unassembled WGS sequence"/>
</dbReference>
<proteinExistence type="predicted"/>
<keyword evidence="1" id="KW-1133">Transmembrane helix</keyword>
<comment type="caution">
    <text evidence="2">The sequence shown here is derived from an EMBL/GenBank/DDBJ whole genome shotgun (WGS) entry which is preliminary data.</text>
</comment>
<reference evidence="2 3" key="1">
    <citation type="submission" date="2024-07" db="EMBL/GenBank/DDBJ databases">
        <title>Novosphingobium kalidii RD2P27.</title>
        <authorList>
            <person name="Sun J.-Q."/>
        </authorList>
    </citation>
    <scope>NUCLEOTIDE SEQUENCE [LARGE SCALE GENOMIC DNA]</scope>
    <source>
        <strain evidence="2 3">RD2P27</strain>
    </source>
</reference>
<sequence length="210" mass="21682">MATENTALPAASGEPTSTNVVALPTRPEPATPSEKALSFVKRHPVMTVAGGVALGFAISAIIPRSFSRKLAKRAYHMAEAGAAAALSLGEEAIDKVEDGGALARKKASVLADRAERLGEKAAQKAEKLSVAAIGTASVWGHTAAERAEQLGHAAAERAENLGGRASHRLSELGDKALVQSSKLIGYPKPPASVADRIMAKAHGLKARVRA</sequence>
<evidence type="ECO:0000313" key="2">
    <source>
        <dbReference type="EMBL" id="MET1756240.1"/>
    </source>
</evidence>
<accession>A0ABV2D3F8</accession>